<keyword evidence="3" id="KW-1185">Reference proteome</keyword>
<protein>
    <submittedName>
        <fullName evidence="2">Phage recombination protein Bet</fullName>
    </submittedName>
</protein>
<evidence type="ECO:0000256" key="1">
    <source>
        <dbReference type="SAM" id="MobiDB-lite"/>
    </source>
</evidence>
<feature type="region of interest" description="Disordered" evidence="1">
    <location>
        <begin position="259"/>
        <end position="281"/>
    </location>
</feature>
<sequence length="359" mass="38429">MATRRSSPTQALTTSLVPSRLPVAPTVLAEIGLDAGTWAVLADSIFPNAKTPEGVILAVRYCQARGLDVMKRPVHVVSMWSTALGRYVETVWPGIAEVQITAARTGLWAGLDSPRFGPELTKTFTGTVKRDNQWTEVAVTVTFPEWAETTVYRMVNGVRCPFSEMVFWEETYARQGRAEVPNEMWQKRPKGQLLKCAKAASLRAAFPEEAGYTAEEMEGKAIEGHAPVDGAVIEGAVVTAQPTTIQPRVTPTVADTASVDTARPNGIDETPVSETAPADPAQRDAVIDAQVAKQVAMLVERACKVGAWGQAEDYARARFNGAHLAYALAELEQAAALSVLANAKAAQAKTAEAPVAEAA</sequence>
<dbReference type="Pfam" id="PF03837">
    <property type="entry name" value="RecT"/>
    <property type="match status" value="1"/>
</dbReference>
<proteinExistence type="predicted"/>
<name>F9UHT6_9GAMM</name>
<dbReference type="eggNOG" id="ENOG502ZASF">
    <property type="taxonomic scope" value="Bacteria"/>
</dbReference>
<dbReference type="GO" id="GO:0006310">
    <property type="term" value="P:DNA recombination"/>
    <property type="evidence" value="ECO:0007669"/>
    <property type="project" value="InterPro"/>
</dbReference>
<dbReference type="GO" id="GO:0003677">
    <property type="term" value="F:DNA binding"/>
    <property type="evidence" value="ECO:0007669"/>
    <property type="project" value="InterPro"/>
</dbReference>
<dbReference type="AlphaFoldDB" id="F9UHT6"/>
<dbReference type="OrthoDB" id="8909920at2"/>
<dbReference type="STRING" id="768671.ThimaDRAFT_4489"/>
<reference evidence="2 3" key="1">
    <citation type="submission" date="2011-06" db="EMBL/GenBank/DDBJ databases">
        <title>The draft genome of Thiocapsa marina 5811.</title>
        <authorList>
            <consortium name="US DOE Joint Genome Institute (JGI-PGF)"/>
            <person name="Lucas S."/>
            <person name="Han J."/>
            <person name="Cheng J.-F."/>
            <person name="Goodwin L."/>
            <person name="Pitluck S."/>
            <person name="Peters L."/>
            <person name="Land M.L."/>
            <person name="Hauser L."/>
            <person name="Vogl K."/>
            <person name="Liu Z."/>
            <person name="Imhoff J."/>
            <person name="Thiel V."/>
            <person name="Frigaard N.-U."/>
            <person name="Bryant D."/>
            <person name="Woyke T.J."/>
        </authorList>
    </citation>
    <scope>NUCLEOTIDE SEQUENCE [LARGE SCALE GENOMIC DNA]</scope>
    <source>
        <strain evidence="2 3">5811</strain>
    </source>
</reference>
<dbReference type="InterPro" id="IPR010183">
    <property type="entry name" value="Phage_lambda_Bet"/>
</dbReference>
<dbReference type="NCBIfam" id="TIGR01913">
    <property type="entry name" value="bet_lambda"/>
    <property type="match status" value="1"/>
</dbReference>
<dbReference type="Proteomes" id="UP000005459">
    <property type="component" value="Unassembled WGS sequence"/>
</dbReference>
<dbReference type="RefSeq" id="WP_007195360.1">
    <property type="nucleotide sequence ID" value="NZ_AFWV01000020.1"/>
</dbReference>
<evidence type="ECO:0000313" key="2">
    <source>
        <dbReference type="EMBL" id="EGV16262.1"/>
    </source>
</evidence>
<dbReference type="EMBL" id="AFWV01000020">
    <property type="protein sequence ID" value="EGV16262.1"/>
    <property type="molecule type" value="Genomic_DNA"/>
</dbReference>
<gene>
    <name evidence="2" type="ORF">ThimaDRAFT_4489</name>
</gene>
<dbReference type="InterPro" id="IPR018330">
    <property type="entry name" value="RecT_fam"/>
</dbReference>
<dbReference type="PATRIC" id="fig|768671.3.peg.4734"/>
<accession>F9UHT6</accession>
<organism evidence="2 3">
    <name type="scientific">Thiocapsa marina 5811</name>
    <dbReference type="NCBI Taxonomy" id="768671"/>
    <lineage>
        <taxon>Bacteria</taxon>
        <taxon>Pseudomonadati</taxon>
        <taxon>Pseudomonadota</taxon>
        <taxon>Gammaproteobacteria</taxon>
        <taxon>Chromatiales</taxon>
        <taxon>Chromatiaceae</taxon>
        <taxon>Thiocapsa</taxon>
    </lineage>
</organism>
<evidence type="ECO:0000313" key="3">
    <source>
        <dbReference type="Proteomes" id="UP000005459"/>
    </source>
</evidence>